<proteinExistence type="predicted"/>
<reference evidence="2 3" key="2">
    <citation type="submission" date="2021-08" db="EMBL/GenBank/DDBJ databases">
        <title>Massilia sp. R798.</title>
        <authorList>
            <person name="Baek J.H."/>
            <person name="Jung H.S."/>
            <person name="Kim K.R."/>
            <person name="Jeon C.O."/>
        </authorList>
    </citation>
    <scope>NUCLEOTIDE SEQUENCE [LARGE SCALE GENOMIC DNA]</scope>
    <source>
        <strain evidence="2 3">R798</strain>
    </source>
</reference>
<keyword evidence="3" id="KW-1185">Reference proteome</keyword>
<accession>A0ABS7SPX5</accession>
<protein>
    <submittedName>
        <fullName evidence="2">Uncharacterized protein</fullName>
    </submittedName>
</protein>
<evidence type="ECO:0000313" key="2">
    <source>
        <dbReference type="EMBL" id="MBZ2208239.1"/>
    </source>
</evidence>
<feature type="signal peptide" evidence="1">
    <location>
        <begin position="1"/>
        <end position="16"/>
    </location>
</feature>
<name>A0ABS7SPX5_9BURK</name>
<feature type="chain" id="PRO_5046310315" evidence="1">
    <location>
        <begin position="17"/>
        <end position="227"/>
    </location>
</feature>
<gene>
    <name evidence="2" type="ORF">I4X03_013310</name>
</gene>
<sequence length="227" mass="24586">MREKALLSLLALPALACAGAVPDKLTAASQRPLIAECEKLKRQSDRDKCIEVAVASLAARPVPRPTSSQGGAKPDAVRRAADVLSAVQDIPGLATRGITFKDYMPYVQGLAIAIDRFRASAVTDQEKEAADRLGEALTAMRDARWYWQTDINFFARNSSTKYPGGMPIELAGTEAIISKYDVPTQKAGLWNAKPGAHRDQALAAMWRYASDRVDEARAALATVSQSR</sequence>
<organism evidence="2 3">
    <name type="scientific">Massilia soli</name>
    <dbReference type="NCBI Taxonomy" id="2792854"/>
    <lineage>
        <taxon>Bacteria</taxon>
        <taxon>Pseudomonadati</taxon>
        <taxon>Pseudomonadota</taxon>
        <taxon>Betaproteobacteria</taxon>
        <taxon>Burkholderiales</taxon>
        <taxon>Oxalobacteraceae</taxon>
        <taxon>Telluria group</taxon>
        <taxon>Massilia</taxon>
    </lineage>
</organism>
<dbReference type="Proteomes" id="UP000809349">
    <property type="component" value="Unassembled WGS sequence"/>
</dbReference>
<reference evidence="2 3" key="1">
    <citation type="submission" date="2021-01" db="EMBL/GenBank/DDBJ databases">
        <authorList>
            <person name="Ruan W."/>
            <person name="Khan S.A."/>
            <person name="Jeon C.O."/>
        </authorList>
    </citation>
    <scope>NUCLEOTIDE SEQUENCE [LARGE SCALE GENOMIC DNA]</scope>
    <source>
        <strain evidence="2 3">R798</strain>
    </source>
</reference>
<evidence type="ECO:0000256" key="1">
    <source>
        <dbReference type="SAM" id="SignalP"/>
    </source>
</evidence>
<dbReference type="EMBL" id="JAFBIL020000005">
    <property type="protein sequence ID" value="MBZ2208239.1"/>
    <property type="molecule type" value="Genomic_DNA"/>
</dbReference>
<dbReference type="RefSeq" id="WP_223468731.1">
    <property type="nucleotide sequence ID" value="NZ_JAFBIL020000005.1"/>
</dbReference>
<evidence type="ECO:0000313" key="3">
    <source>
        <dbReference type="Proteomes" id="UP000809349"/>
    </source>
</evidence>
<keyword evidence="1" id="KW-0732">Signal</keyword>
<comment type="caution">
    <text evidence="2">The sequence shown here is derived from an EMBL/GenBank/DDBJ whole genome shotgun (WGS) entry which is preliminary data.</text>
</comment>